<dbReference type="AlphaFoldDB" id="A0A1H6S3S5"/>
<evidence type="ECO:0000313" key="11">
    <source>
        <dbReference type="EMBL" id="SEI58092.1"/>
    </source>
</evidence>
<dbReference type="Proteomes" id="UP000199532">
    <property type="component" value="Unassembled WGS sequence"/>
</dbReference>
<keyword evidence="5" id="KW-0441">Lipid A biosynthesis</keyword>
<dbReference type="GO" id="GO:0016020">
    <property type="term" value="C:membrane"/>
    <property type="evidence" value="ECO:0007669"/>
    <property type="project" value="GOC"/>
</dbReference>
<evidence type="ECO:0000256" key="8">
    <source>
        <dbReference type="ARBA" id="ARBA00023098"/>
    </source>
</evidence>
<accession>A0A1H6S3S5</accession>
<dbReference type="EC" id="2.4.1.182" evidence="2 10"/>
<keyword evidence="6" id="KW-0328">Glycosyltransferase</keyword>
<name>A0A1H6S3S5_9BACT</name>
<dbReference type="GO" id="GO:0009245">
    <property type="term" value="P:lipid A biosynthetic process"/>
    <property type="evidence" value="ECO:0007669"/>
    <property type="project" value="UniProtKB-UniRule"/>
</dbReference>
<evidence type="ECO:0000256" key="9">
    <source>
        <dbReference type="ARBA" id="ARBA00048975"/>
    </source>
</evidence>
<dbReference type="NCBIfam" id="TIGR00215">
    <property type="entry name" value="lpxB"/>
    <property type="match status" value="1"/>
</dbReference>
<sequence length="372" mass="41992">MKYYLIAGERSGDLHGANLMKGIKANDPEAKFRGWGGDMMQNEGIDLVTHYKDTAFMGFLEVALNIRKIAGFLKKCKKDILDYKPDVIILIDYPGFNLRIAAFGKENGIKTFYYISPKVWAWNQKRAWKIKKNVDQMFVIFPFEIDFYKKFDFNVDYVGNPLMDAIDAFKPDPDFRKKNNLDENRPIIALLPGSRRQEIINMLDLMLTVQPHFSDHQFVIAGVQNLPASLYQKYDAIDNVSIVYEATYDLLSVSEAALVTSGTATLETALLNIPEVVCYKTSGFSYAVAKRLIKVPFISLVNLIMENEVVRELIQDELNEQELVAELSAILPGGAKRETQLMQYAKLQSLVGGAGASQRAGALMVDYLPKKN</sequence>
<reference evidence="11 12" key="1">
    <citation type="submission" date="2016-10" db="EMBL/GenBank/DDBJ databases">
        <authorList>
            <person name="de Groot N.N."/>
        </authorList>
    </citation>
    <scope>NUCLEOTIDE SEQUENCE [LARGE SCALE GENOMIC DNA]</scope>
    <source>
        <strain evidence="11 12">DSM 19938</strain>
    </source>
</reference>
<organism evidence="11 12">
    <name type="scientific">Dyadobacter koreensis</name>
    <dbReference type="NCBI Taxonomy" id="408657"/>
    <lineage>
        <taxon>Bacteria</taxon>
        <taxon>Pseudomonadati</taxon>
        <taxon>Bacteroidota</taxon>
        <taxon>Cytophagia</taxon>
        <taxon>Cytophagales</taxon>
        <taxon>Spirosomataceae</taxon>
        <taxon>Dyadobacter</taxon>
    </lineage>
</organism>
<dbReference type="OrthoDB" id="9801642at2"/>
<dbReference type="GO" id="GO:0008915">
    <property type="term" value="F:lipid-A-disaccharide synthase activity"/>
    <property type="evidence" value="ECO:0007669"/>
    <property type="project" value="UniProtKB-UniRule"/>
</dbReference>
<dbReference type="InterPro" id="IPR003835">
    <property type="entry name" value="Glyco_trans_19"/>
</dbReference>
<keyword evidence="12" id="KW-1185">Reference proteome</keyword>
<comment type="catalytic activity">
    <reaction evidence="9">
        <text>a lipid X + a UDP-2-N,3-O-bis[(3R)-3-hydroxyacyl]-alpha-D-glucosamine = a lipid A disaccharide + UDP + H(+)</text>
        <dbReference type="Rhea" id="RHEA:67828"/>
        <dbReference type="ChEBI" id="CHEBI:15378"/>
        <dbReference type="ChEBI" id="CHEBI:58223"/>
        <dbReference type="ChEBI" id="CHEBI:137748"/>
        <dbReference type="ChEBI" id="CHEBI:176338"/>
        <dbReference type="ChEBI" id="CHEBI:176343"/>
        <dbReference type="EC" id="2.4.1.182"/>
    </reaction>
</comment>
<dbReference type="PANTHER" id="PTHR30372:SF4">
    <property type="entry name" value="LIPID-A-DISACCHARIDE SYNTHASE, MITOCHONDRIAL-RELATED"/>
    <property type="match status" value="1"/>
</dbReference>
<evidence type="ECO:0000256" key="6">
    <source>
        <dbReference type="ARBA" id="ARBA00022676"/>
    </source>
</evidence>
<dbReference type="PANTHER" id="PTHR30372">
    <property type="entry name" value="LIPID-A-DISACCHARIDE SYNTHASE"/>
    <property type="match status" value="1"/>
</dbReference>
<protein>
    <recommendedName>
        <fullName evidence="3 10">Lipid-A-disaccharide synthase</fullName>
        <ecNumber evidence="2 10">2.4.1.182</ecNumber>
    </recommendedName>
</protein>
<gene>
    <name evidence="11" type="ORF">SAMN04487995_1471</name>
</gene>
<keyword evidence="8" id="KW-0443">Lipid metabolism</keyword>
<proteinExistence type="predicted"/>
<dbReference type="SUPFAM" id="SSF53756">
    <property type="entry name" value="UDP-Glycosyltransferase/glycogen phosphorylase"/>
    <property type="match status" value="1"/>
</dbReference>
<keyword evidence="7" id="KW-0808">Transferase</keyword>
<dbReference type="GO" id="GO:0005543">
    <property type="term" value="F:phospholipid binding"/>
    <property type="evidence" value="ECO:0007669"/>
    <property type="project" value="TreeGrafter"/>
</dbReference>
<evidence type="ECO:0000256" key="2">
    <source>
        <dbReference type="ARBA" id="ARBA00012687"/>
    </source>
</evidence>
<dbReference type="Pfam" id="PF02684">
    <property type="entry name" value="LpxB"/>
    <property type="match status" value="1"/>
</dbReference>
<keyword evidence="4" id="KW-0444">Lipid biosynthesis</keyword>
<dbReference type="EMBL" id="FNXY01000002">
    <property type="protein sequence ID" value="SEI58092.1"/>
    <property type="molecule type" value="Genomic_DNA"/>
</dbReference>
<evidence type="ECO:0000313" key="12">
    <source>
        <dbReference type="Proteomes" id="UP000199532"/>
    </source>
</evidence>
<evidence type="ECO:0000256" key="10">
    <source>
        <dbReference type="NCBIfam" id="TIGR00215"/>
    </source>
</evidence>
<dbReference type="RefSeq" id="WP_090333982.1">
    <property type="nucleotide sequence ID" value="NZ_FNXY01000002.1"/>
</dbReference>
<dbReference type="STRING" id="408657.SAMN04487995_1471"/>
<evidence type="ECO:0000256" key="7">
    <source>
        <dbReference type="ARBA" id="ARBA00022679"/>
    </source>
</evidence>
<comment type="function">
    <text evidence="1">Condensation of UDP-2,3-diacylglucosamine and 2,3-diacylglucosamine-1-phosphate to form lipid A disaccharide, a precursor of lipid A, a phosphorylated glycolipid that anchors the lipopolysaccharide to the outer membrane of the cell.</text>
</comment>
<evidence type="ECO:0000256" key="4">
    <source>
        <dbReference type="ARBA" id="ARBA00022516"/>
    </source>
</evidence>
<evidence type="ECO:0000256" key="5">
    <source>
        <dbReference type="ARBA" id="ARBA00022556"/>
    </source>
</evidence>
<evidence type="ECO:0000256" key="1">
    <source>
        <dbReference type="ARBA" id="ARBA00002056"/>
    </source>
</evidence>
<evidence type="ECO:0000256" key="3">
    <source>
        <dbReference type="ARBA" id="ARBA00020902"/>
    </source>
</evidence>